<evidence type="ECO:0000313" key="6">
    <source>
        <dbReference type="EMBL" id="SFI68114.1"/>
    </source>
</evidence>
<name>A0A1I3K6S5_9BACL</name>
<evidence type="ECO:0000256" key="1">
    <source>
        <dbReference type="ARBA" id="ARBA00007074"/>
    </source>
</evidence>
<dbReference type="STRING" id="46223.SAMN05421852_101353"/>
<comment type="similarity">
    <text evidence="1">Belongs to the peptidase C40 family.</text>
</comment>
<protein>
    <submittedName>
        <fullName evidence="6">Mannosyl-glycoprotein endo-beta-N-acetylglucosaminidase</fullName>
    </submittedName>
</protein>
<dbReference type="PANTHER" id="PTHR47053">
    <property type="entry name" value="MUREIN DD-ENDOPEPTIDASE MEPH-RELATED"/>
    <property type="match status" value="1"/>
</dbReference>
<dbReference type="PROSITE" id="PS51935">
    <property type="entry name" value="NLPC_P60"/>
    <property type="match status" value="1"/>
</dbReference>
<dbReference type="InterPro" id="IPR000064">
    <property type="entry name" value="NLP_P60_dom"/>
</dbReference>
<keyword evidence="4" id="KW-0788">Thiol protease</keyword>
<keyword evidence="3" id="KW-0378">Hydrolase</keyword>
<dbReference type="RefSeq" id="WP_093227404.1">
    <property type="nucleotide sequence ID" value="NZ_FORR01000001.1"/>
</dbReference>
<dbReference type="InterPro" id="IPR051202">
    <property type="entry name" value="Peptidase_C40"/>
</dbReference>
<dbReference type="Pfam" id="PF00877">
    <property type="entry name" value="NLPC_P60"/>
    <property type="match status" value="1"/>
</dbReference>
<evidence type="ECO:0000256" key="3">
    <source>
        <dbReference type="ARBA" id="ARBA00022801"/>
    </source>
</evidence>
<feature type="domain" description="NlpC/P60" evidence="5">
    <location>
        <begin position="198"/>
        <end position="323"/>
    </location>
</feature>
<dbReference type="GO" id="GO:0006508">
    <property type="term" value="P:proteolysis"/>
    <property type="evidence" value="ECO:0007669"/>
    <property type="project" value="UniProtKB-KW"/>
</dbReference>
<dbReference type="Proteomes" id="UP000199545">
    <property type="component" value="Unassembled WGS sequence"/>
</dbReference>
<dbReference type="Pfam" id="PF01832">
    <property type="entry name" value="Glucosaminidase"/>
    <property type="match status" value="1"/>
</dbReference>
<dbReference type="Gene3D" id="3.90.1720.10">
    <property type="entry name" value="endopeptidase domain like (from Nostoc punctiforme)"/>
    <property type="match status" value="1"/>
</dbReference>
<evidence type="ECO:0000259" key="5">
    <source>
        <dbReference type="PROSITE" id="PS51935"/>
    </source>
</evidence>
<evidence type="ECO:0000256" key="2">
    <source>
        <dbReference type="ARBA" id="ARBA00022670"/>
    </source>
</evidence>
<dbReference type="InterPro" id="IPR038765">
    <property type="entry name" value="Papain-like_cys_pep_sf"/>
</dbReference>
<dbReference type="InterPro" id="IPR002901">
    <property type="entry name" value="MGlyc_endo_b_GlcNAc-like_dom"/>
</dbReference>
<dbReference type="OrthoDB" id="9813368at2"/>
<dbReference type="EMBL" id="FORR01000001">
    <property type="protein sequence ID" value="SFI68114.1"/>
    <property type="molecule type" value="Genomic_DNA"/>
</dbReference>
<evidence type="ECO:0000313" key="7">
    <source>
        <dbReference type="Proteomes" id="UP000199545"/>
    </source>
</evidence>
<proteinExistence type="inferred from homology"/>
<dbReference type="PANTHER" id="PTHR47053:SF1">
    <property type="entry name" value="MUREIN DD-ENDOPEPTIDASE MEPH-RELATED"/>
    <property type="match status" value="1"/>
</dbReference>
<keyword evidence="2" id="KW-0645">Protease</keyword>
<dbReference type="GO" id="GO:0004040">
    <property type="term" value="F:amidase activity"/>
    <property type="evidence" value="ECO:0007669"/>
    <property type="project" value="InterPro"/>
</dbReference>
<dbReference type="SUPFAM" id="SSF54001">
    <property type="entry name" value="Cysteine proteinases"/>
    <property type="match status" value="1"/>
</dbReference>
<keyword evidence="7" id="KW-1185">Reference proteome</keyword>
<evidence type="ECO:0000256" key="4">
    <source>
        <dbReference type="ARBA" id="ARBA00022807"/>
    </source>
</evidence>
<sequence>MNRKIIYSGIGVFFFLFLIIAGSILSQSGNTPGSIGPGGIICRPNGQEISVEELNAKLQGKGVFENKAAVFIEAGRKYGVDPVLVAAIALFETGNGTSNAVRNYNNPGGLMDPNNTMVLQRFPTLEAGIEKMTWNLYKNYISQGLTTPDKIGPKYAPPGAANDPNGTNHLWPASVTKFVNQLGGLTYHCTPVASIQATGNIKAMLEEAVSQIGVINYIFGADNYPNFDCSSWVQYMFKRHFNIQLPRTAEEQSKMGVPVDKSQLMPGDLVFLQGTYKAGVSHVGIYMGNGKVINNKSSSQDLQIDDINSPYYIKHWHSARRIVTQQ</sequence>
<dbReference type="AlphaFoldDB" id="A0A1I3K6S5"/>
<dbReference type="GO" id="GO:0008234">
    <property type="term" value="F:cysteine-type peptidase activity"/>
    <property type="evidence" value="ECO:0007669"/>
    <property type="project" value="UniProtKB-KW"/>
</dbReference>
<reference evidence="6 7" key="1">
    <citation type="submission" date="2016-10" db="EMBL/GenBank/DDBJ databases">
        <authorList>
            <person name="de Groot N.N."/>
        </authorList>
    </citation>
    <scope>NUCLEOTIDE SEQUENCE [LARGE SCALE GENOMIC DNA]</scope>
    <source>
        <strain evidence="6 7">DSM 44778</strain>
    </source>
</reference>
<gene>
    <name evidence="6" type="ORF">SAMN05421852_101353</name>
</gene>
<accession>A0A1I3K6S5</accession>
<organism evidence="6 7">
    <name type="scientific">Thermoflavimicrobium dichotomicum</name>
    <dbReference type="NCBI Taxonomy" id="46223"/>
    <lineage>
        <taxon>Bacteria</taxon>
        <taxon>Bacillati</taxon>
        <taxon>Bacillota</taxon>
        <taxon>Bacilli</taxon>
        <taxon>Bacillales</taxon>
        <taxon>Thermoactinomycetaceae</taxon>
        <taxon>Thermoflavimicrobium</taxon>
    </lineage>
</organism>